<organism evidence="3">
    <name type="scientific">Nippostrongylus brasiliensis</name>
    <name type="common">Rat hookworm</name>
    <dbReference type="NCBI Taxonomy" id="27835"/>
    <lineage>
        <taxon>Eukaryota</taxon>
        <taxon>Metazoa</taxon>
        <taxon>Ecdysozoa</taxon>
        <taxon>Nematoda</taxon>
        <taxon>Chromadorea</taxon>
        <taxon>Rhabditida</taxon>
        <taxon>Rhabditina</taxon>
        <taxon>Rhabditomorpha</taxon>
        <taxon>Strongyloidea</taxon>
        <taxon>Heligmosomidae</taxon>
        <taxon>Nippostrongylus</taxon>
    </lineage>
</organism>
<reference evidence="3" key="1">
    <citation type="submission" date="2017-02" db="UniProtKB">
        <authorList>
            <consortium name="WormBaseParasite"/>
        </authorList>
    </citation>
    <scope>IDENTIFICATION</scope>
</reference>
<dbReference type="WBParaSite" id="NBR_0000022101-mRNA-1">
    <property type="protein sequence ID" value="NBR_0000022101-mRNA-1"/>
    <property type="gene ID" value="NBR_0000022101"/>
</dbReference>
<dbReference type="Proteomes" id="UP000271162">
    <property type="component" value="Unassembled WGS sequence"/>
</dbReference>
<reference evidence="1 2" key="2">
    <citation type="submission" date="2018-11" db="EMBL/GenBank/DDBJ databases">
        <authorList>
            <consortium name="Pathogen Informatics"/>
        </authorList>
    </citation>
    <scope>NUCLEOTIDE SEQUENCE [LARGE SCALE GENOMIC DNA]</scope>
</reference>
<dbReference type="EMBL" id="UYSL01000070">
    <property type="protein sequence ID" value="VDL62589.1"/>
    <property type="molecule type" value="Genomic_DNA"/>
</dbReference>
<protein>
    <submittedName>
        <fullName evidence="3">Amino_oxidase domain-containing protein</fullName>
    </submittedName>
</protein>
<accession>A0A0N4XCM9</accession>
<keyword evidence="2" id="KW-1185">Reference proteome</keyword>
<evidence type="ECO:0000313" key="3">
    <source>
        <dbReference type="WBParaSite" id="NBR_0000022101-mRNA-1"/>
    </source>
</evidence>
<name>A0A0N4XCM9_NIPBR</name>
<dbReference type="AlphaFoldDB" id="A0A0N4XCM9"/>
<sequence length="132" mass="15166">MVELVPAVALIEPEPLGEDFEQIKCIRDRLAHRGLFFSDRRDFDPNWDALENRAGPPTARILWAGEYEDGPDRGQREDRGREGHVVEDTYKAVIKIVADRKEQLKWDQKLERKVAHLRPPCPSSPSPPQAEE</sequence>
<evidence type="ECO:0000313" key="2">
    <source>
        <dbReference type="Proteomes" id="UP000271162"/>
    </source>
</evidence>
<proteinExistence type="predicted"/>
<gene>
    <name evidence="1" type="ORF">NBR_LOCUS222</name>
</gene>
<evidence type="ECO:0000313" key="1">
    <source>
        <dbReference type="EMBL" id="VDL62589.1"/>
    </source>
</evidence>